<protein>
    <recommendedName>
        <fullName evidence="2">histidine kinase</fullName>
        <ecNumber evidence="2">2.7.13.3</ecNumber>
    </recommendedName>
</protein>
<dbReference type="GO" id="GO:0004673">
    <property type="term" value="F:protein histidine kinase activity"/>
    <property type="evidence" value="ECO:0007669"/>
    <property type="project" value="UniProtKB-EC"/>
</dbReference>
<evidence type="ECO:0000313" key="8">
    <source>
        <dbReference type="EMBL" id="MBQ0957340.1"/>
    </source>
</evidence>
<keyword evidence="6" id="KW-1133">Transmembrane helix</keyword>
<keyword evidence="9" id="KW-1185">Reference proteome</keyword>
<dbReference type="Gene3D" id="1.20.5.1930">
    <property type="match status" value="1"/>
</dbReference>
<comment type="catalytic activity">
    <reaction evidence="1">
        <text>ATP + protein L-histidine = ADP + protein N-phospho-L-histidine.</text>
        <dbReference type="EC" id="2.7.13.3"/>
    </reaction>
</comment>
<feature type="domain" description="Histidine kinase" evidence="7">
    <location>
        <begin position="476"/>
        <end position="661"/>
    </location>
</feature>
<keyword evidence="5" id="KW-0902">Two-component regulatory system</keyword>
<dbReference type="EMBL" id="JAGQDE010000001">
    <property type="protein sequence ID" value="MBQ0957340.1"/>
    <property type="molecule type" value="Genomic_DNA"/>
</dbReference>
<evidence type="ECO:0000313" key="9">
    <source>
        <dbReference type="Proteomes" id="UP000678374"/>
    </source>
</evidence>
<dbReference type="Gene3D" id="3.30.565.10">
    <property type="entry name" value="Histidine kinase-like ATPase, C-terminal domain"/>
    <property type="match status" value="1"/>
</dbReference>
<name>A0A940YPY6_9BURK</name>
<evidence type="ECO:0000256" key="5">
    <source>
        <dbReference type="ARBA" id="ARBA00023012"/>
    </source>
</evidence>
<dbReference type="InterPro" id="IPR036890">
    <property type="entry name" value="HATPase_C_sf"/>
</dbReference>
<reference evidence="8" key="1">
    <citation type="submission" date="2021-04" db="EMBL/GenBank/DDBJ databases">
        <title>The genome sequence of Ideonella sp. 4Y11.</title>
        <authorList>
            <person name="Liu Y."/>
        </authorList>
    </citation>
    <scope>NUCLEOTIDE SEQUENCE</scope>
    <source>
        <strain evidence="8">4Y11</strain>
    </source>
</reference>
<dbReference type="EC" id="2.7.13.3" evidence="2"/>
<dbReference type="SMART" id="SM00387">
    <property type="entry name" value="HATPase_c"/>
    <property type="match status" value="1"/>
</dbReference>
<dbReference type="PANTHER" id="PTHR24421:SF10">
    <property type="entry name" value="NITRATE_NITRITE SENSOR PROTEIN NARQ"/>
    <property type="match status" value="1"/>
</dbReference>
<keyword evidence="3" id="KW-0808">Transferase</keyword>
<evidence type="ECO:0000256" key="4">
    <source>
        <dbReference type="ARBA" id="ARBA00022777"/>
    </source>
</evidence>
<dbReference type="SUPFAM" id="SSF55874">
    <property type="entry name" value="ATPase domain of HSP90 chaperone/DNA topoisomerase II/histidine kinase"/>
    <property type="match status" value="1"/>
</dbReference>
<proteinExistence type="predicted"/>
<dbReference type="RefSeq" id="WP_210799648.1">
    <property type="nucleotide sequence ID" value="NZ_JAGQDE010000001.1"/>
</dbReference>
<dbReference type="GO" id="GO:0000160">
    <property type="term" value="P:phosphorelay signal transduction system"/>
    <property type="evidence" value="ECO:0007669"/>
    <property type="project" value="UniProtKB-KW"/>
</dbReference>
<evidence type="ECO:0000259" key="7">
    <source>
        <dbReference type="PROSITE" id="PS50109"/>
    </source>
</evidence>
<evidence type="ECO:0000256" key="3">
    <source>
        <dbReference type="ARBA" id="ARBA00022679"/>
    </source>
</evidence>
<dbReference type="PANTHER" id="PTHR24421">
    <property type="entry name" value="NITRATE/NITRITE SENSOR PROTEIN NARX-RELATED"/>
    <property type="match status" value="1"/>
</dbReference>
<dbReference type="Proteomes" id="UP000678374">
    <property type="component" value="Unassembled WGS sequence"/>
</dbReference>
<comment type="caution">
    <text evidence="8">The sequence shown here is derived from an EMBL/GenBank/DDBJ whole genome shotgun (WGS) entry which is preliminary data.</text>
</comment>
<dbReference type="InterPro" id="IPR005467">
    <property type="entry name" value="His_kinase_dom"/>
</dbReference>
<feature type="transmembrane region" description="Helical" evidence="6">
    <location>
        <begin position="323"/>
        <end position="341"/>
    </location>
</feature>
<dbReference type="PROSITE" id="PS50109">
    <property type="entry name" value="HIS_KIN"/>
    <property type="match status" value="1"/>
</dbReference>
<feature type="transmembrane region" description="Helical" evidence="6">
    <location>
        <begin position="259"/>
        <end position="278"/>
    </location>
</feature>
<keyword evidence="6" id="KW-0812">Transmembrane</keyword>
<dbReference type="AlphaFoldDB" id="A0A940YPY6"/>
<feature type="transmembrane region" description="Helical" evidence="6">
    <location>
        <begin position="379"/>
        <end position="400"/>
    </location>
</feature>
<keyword evidence="6" id="KW-0472">Membrane</keyword>
<dbReference type="InterPro" id="IPR011623">
    <property type="entry name" value="7TMR_DISM_rcpt_extracell_dom1"/>
</dbReference>
<sequence length="665" mass="73307">MTEAGEGAAGRAAAVRWSKALAAGLLGLAGLLVAGSAPAVHKLDPDTVTSAAQPAPVLYAAGLHALRPHQLPAYRGPADPGGVVQAPAPDDANAWTPLALPRHETRDPLRAAAADRPLVVDWLRIDHVVPAGEPGPLALYLPRVVGSAVQVIAHDGSQWRLRWDGTDQWREQWNRPILVDLGPAPPPGSRLTLAVGLIHYDGAETRVARIWIGPRAELAERASQRHVLQQVAPPVGSLTFLSLGLFALLFWLGRRREQAYLLFFGSSLVWALRNLHYYVDMPEDRVAYDWFWWMTNASLSWVMVLVYLFALRFDARRAPWLERGLLGFVALMSVLAMPLEASPVRTLVQLHLINALVGAVVLLRLSWMAWTGGSREFRVITASLWLTEAFGVHDLLLVSGGVSPESIYLLPYASYVLFLAFLYAVQVRYSMAIREVERVNSGLEARLAAREEELRANHERLRVVEREQALLLERQRLMRDMHDGLGSTLMSSLVLVEQGRLDAPAVADLLRECVDDLRLVIDSLEPIGHDLVTLLASLRHRLGRRLESAGLDMQWEVQDLPPLPWLAPPDALQVLRIVQEVLTNVLKHAQASRIRLATTLQDSTVQVLIEDDGVGFDTGRAPSGRGLRHLVQRATRLGGALQVDSRPGQGTRVALDLPLQRGMPA</sequence>
<dbReference type="Pfam" id="PF02518">
    <property type="entry name" value="HATPase_c"/>
    <property type="match status" value="1"/>
</dbReference>
<feature type="transmembrane region" description="Helical" evidence="6">
    <location>
        <begin position="406"/>
        <end position="425"/>
    </location>
</feature>
<evidence type="ECO:0000256" key="2">
    <source>
        <dbReference type="ARBA" id="ARBA00012438"/>
    </source>
</evidence>
<dbReference type="CDD" id="cd16917">
    <property type="entry name" value="HATPase_UhpB-NarQ-NarX-like"/>
    <property type="match status" value="1"/>
</dbReference>
<keyword evidence="4 8" id="KW-0418">Kinase</keyword>
<gene>
    <name evidence="8" type="ORF">KAK06_00080</name>
</gene>
<organism evidence="8 9">
    <name type="scientific">Ideonella aquatica</name>
    <dbReference type="NCBI Taxonomy" id="2824119"/>
    <lineage>
        <taxon>Bacteria</taxon>
        <taxon>Pseudomonadati</taxon>
        <taxon>Pseudomonadota</taxon>
        <taxon>Betaproteobacteria</taxon>
        <taxon>Burkholderiales</taxon>
        <taxon>Sphaerotilaceae</taxon>
        <taxon>Ideonella</taxon>
    </lineage>
</organism>
<dbReference type="Pfam" id="PF07695">
    <property type="entry name" value="7TMR-DISM_7TM"/>
    <property type="match status" value="1"/>
</dbReference>
<evidence type="ECO:0000256" key="1">
    <source>
        <dbReference type="ARBA" id="ARBA00000085"/>
    </source>
</evidence>
<dbReference type="InterPro" id="IPR003594">
    <property type="entry name" value="HATPase_dom"/>
</dbReference>
<accession>A0A940YPY6</accession>
<evidence type="ECO:0000256" key="6">
    <source>
        <dbReference type="SAM" id="Phobius"/>
    </source>
</evidence>
<feature type="transmembrane region" description="Helical" evidence="6">
    <location>
        <begin position="347"/>
        <end position="367"/>
    </location>
</feature>
<feature type="transmembrane region" description="Helical" evidence="6">
    <location>
        <begin position="290"/>
        <end position="311"/>
    </location>
</feature>
<feature type="transmembrane region" description="Helical" evidence="6">
    <location>
        <begin position="231"/>
        <end position="252"/>
    </location>
</feature>
<dbReference type="InterPro" id="IPR050482">
    <property type="entry name" value="Sensor_HK_TwoCompSys"/>
</dbReference>